<reference evidence="6" key="2">
    <citation type="submission" date="2013-04" db="EMBL/GenBank/DDBJ databases">
        <title>Genomic mechanisms accounting for the adaptation to parasitism in nematode-trapping fungi.</title>
        <authorList>
            <person name="Ahren D.G."/>
        </authorList>
    </citation>
    <scope>NUCLEOTIDE SEQUENCE [LARGE SCALE GENOMIC DNA]</scope>
    <source>
        <strain evidence="6">CBS 200.50</strain>
    </source>
</reference>
<dbReference type="Proteomes" id="UP000015100">
    <property type="component" value="Unassembled WGS sequence"/>
</dbReference>
<dbReference type="OMA" id="WASEDKS"/>
<feature type="repeat" description="ANK" evidence="3">
    <location>
        <begin position="381"/>
        <end position="422"/>
    </location>
</feature>
<dbReference type="InterPro" id="IPR002110">
    <property type="entry name" value="Ankyrin_rpt"/>
</dbReference>
<evidence type="ECO:0000256" key="3">
    <source>
        <dbReference type="PROSITE-ProRule" id="PRU00023"/>
    </source>
</evidence>
<keyword evidence="2 3" id="KW-0040">ANK repeat</keyword>
<dbReference type="STRING" id="1284197.S8AWV6"/>
<keyword evidence="1" id="KW-0677">Repeat</keyword>
<feature type="compositionally biased region" description="Acidic residues" evidence="4">
    <location>
        <begin position="23"/>
        <end position="34"/>
    </location>
</feature>
<evidence type="ECO:0000313" key="6">
    <source>
        <dbReference type="Proteomes" id="UP000015100"/>
    </source>
</evidence>
<organism evidence="5 6">
    <name type="scientific">Dactylellina haptotyla (strain CBS 200.50)</name>
    <name type="common">Nematode-trapping fungus</name>
    <name type="synonym">Monacrosporium haptotylum</name>
    <dbReference type="NCBI Taxonomy" id="1284197"/>
    <lineage>
        <taxon>Eukaryota</taxon>
        <taxon>Fungi</taxon>
        <taxon>Dikarya</taxon>
        <taxon>Ascomycota</taxon>
        <taxon>Pezizomycotina</taxon>
        <taxon>Orbiliomycetes</taxon>
        <taxon>Orbiliales</taxon>
        <taxon>Orbiliaceae</taxon>
        <taxon>Dactylellina</taxon>
    </lineage>
</organism>
<dbReference type="PANTHER" id="PTHR24189">
    <property type="entry name" value="MYOTROPHIN"/>
    <property type="match status" value="1"/>
</dbReference>
<name>S8AWV6_DACHA</name>
<accession>S8AWV6</accession>
<evidence type="ECO:0000256" key="4">
    <source>
        <dbReference type="SAM" id="MobiDB-lite"/>
    </source>
</evidence>
<dbReference type="InterPro" id="IPR036770">
    <property type="entry name" value="Ankyrin_rpt-contain_sf"/>
</dbReference>
<protein>
    <submittedName>
        <fullName evidence="5">Uncharacterized protein</fullName>
    </submittedName>
</protein>
<dbReference type="Gene3D" id="1.25.40.20">
    <property type="entry name" value="Ankyrin repeat-containing domain"/>
    <property type="match status" value="3"/>
</dbReference>
<gene>
    <name evidence="5" type="ORF">H072_516</name>
</gene>
<sequence>MVQPVQTSESIGEPQHVAHEWESSSDESEEEVEEYSFQNASPPAKELFTAIKERNVEAIEQLLASGTDPNIHLQDSTALSARGGVSENWAGDPENPPRFRYIRHQGEWFPLHYAATLPFERDNQEDRGRLESIMRTLLTRGADLYGVYRQPLLRARPRGVFPGHQQPAEFQDDDVRDFDYDADGVDHLFEEKYGLRCVIHSILEDGGLVTPFLCDDRTIDLEHRDPQGRTILLSACRNPLGADAGIQFTVRDKYSFMTPGAADPFAEGQVTAVRYLIDKGANVLAVDNQGKNILHHLLEAYNSTEDGDIPNSGKTFKYILGLCGQYLVNRPDKLGNYPLHAALQRLRRYFRHDWNINTEHVNTAIDDLLAAGAAADVVDCRGNNALHYLADSGIGEGDFSVEKLRLFRLFLDRGVDINARNHDGRSPLSLFLGDDGLRVAYCGSLAGSQTYLNGDAVVFEIFEQAGADWMEVDTGGSSLLHVVAGSGSYASTLKLPSRFVYLVRKGLDADAKNANGKSALDLVKEEDRACITHLLKSV</sequence>
<dbReference type="eggNOG" id="ENOG502SQRB">
    <property type="taxonomic scope" value="Eukaryota"/>
</dbReference>
<dbReference type="HOGENOM" id="CLU_036728_0_0_1"/>
<dbReference type="PANTHER" id="PTHR24189:SF50">
    <property type="entry name" value="ANKYRIN REPEAT AND SOCS BOX PROTEIN 2"/>
    <property type="match status" value="1"/>
</dbReference>
<feature type="compositionally biased region" description="Polar residues" evidence="4">
    <location>
        <begin position="1"/>
        <end position="10"/>
    </location>
</feature>
<evidence type="ECO:0000256" key="1">
    <source>
        <dbReference type="ARBA" id="ARBA00022737"/>
    </source>
</evidence>
<dbReference type="EMBL" id="AQGS01000014">
    <property type="protein sequence ID" value="EPS45476.1"/>
    <property type="molecule type" value="Genomic_DNA"/>
</dbReference>
<feature type="region of interest" description="Disordered" evidence="4">
    <location>
        <begin position="1"/>
        <end position="43"/>
    </location>
</feature>
<evidence type="ECO:0000256" key="2">
    <source>
        <dbReference type="ARBA" id="ARBA00023043"/>
    </source>
</evidence>
<dbReference type="PROSITE" id="PS50088">
    <property type="entry name" value="ANK_REPEAT"/>
    <property type="match status" value="1"/>
</dbReference>
<dbReference type="OrthoDB" id="21416at2759"/>
<comment type="caution">
    <text evidence="5">The sequence shown here is derived from an EMBL/GenBank/DDBJ whole genome shotgun (WGS) entry which is preliminary data.</text>
</comment>
<evidence type="ECO:0000313" key="5">
    <source>
        <dbReference type="EMBL" id="EPS45476.1"/>
    </source>
</evidence>
<proteinExistence type="predicted"/>
<reference evidence="5 6" key="1">
    <citation type="journal article" date="2013" name="PLoS Genet.">
        <title>Genomic mechanisms accounting for the adaptation to parasitism in nematode-trapping fungi.</title>
        <authorList>
            <person name="Meerupati T."/>
            <person name="Andersson K.M."/>
            <person name="Friman E."/>
            <person name="Kumar D."/>
            <person name="Tunlid A."/>
            <person name="Ahren D."/>
        </authorList>
    </citation>
    <scope>NUCLEOTIDE SEQUENCE [LARGE SCALE GENOMIC DNA]</scope>
    <source>
        <strain evidence="5 6">CBS 200.50</strain>
    </source>
</reference>
<dbReference type="AlphaFoldDB" id="S8AWV6"/>
<dbReference type="SUPFAM" id="SSF48403">
    <property type="entry name" value="Ankyrin repeat"/>
    <property type="match status" value="1"/>
</dbReference>
<dbReference type="SMART" id="SM00248">
    <property type="entry name" value="ANK"/>
    <property type="match status" value="4"/>
</dbReference>
<dbReference type="InterPro" id="IPR050745">
    <property type="entry name" value="Multifunctional_regulatory"/>
</dbReference>
<keyword evidence="6" id="KW-1185">Reference proteome</keyword>